<proteinExistence type="predicted"/>
<accession>X0Y7G4</accession>
<reference evidence="1" key="1">
    <citation type="journal article" date="2014" name="Front. Microbiol.">
        <title>High frequency of phylogenetically diverse reductive dehalogenase-homologous genes in deep subseafloor sedimentary metagenomes.</title>
        <authorList>
            <person name="Kawai M."/>
            <person name="Futagami T."/>
            <person name="Toyoda A."/>
            <person name="Takaki Y."/>
            <person name="Nishi S."/>
            <person name="Hori S."/>
            <person name="Arai W."/>
            <person name="Tsubouchi T."/>
            <person name="Morono Y."/>
            <person name="Uchiyama I."/>
            <person name="Ito T."/>
            <person name="Fujiyama A."/>
            <person name="Inagaki F."/>
            <person name="Takami H."/>
        </authorList>
    </citation>
    <scope>NUCLEOTIDE SEQUENCE</scope>
    <source>
        <strain evidence="1">Expedition CK06-06</strain>
    </source>
</reference>
<comment type="caution">
    <text evidence="1">The sequence shown here is derived from an EMBL/GenBank/DDBJ whole genome shotgun (WGS) entry which is preliminary data.</text>
</comment>
<dbReference type="AlphaFoldDB" id="X0Y7G4"/>
<evidence type="ECO:0008006" key="2">
    <source>
        <dbReference type="Google" id="ProtNLM"/>
    </source>
</evidence>
<feature type="non-terminal residue" evidence="1">
    <location>
        <position position="62"/>
    </location>
</feature>
<protein>
    <recommendedName>
        <fullName evidence="2">RNA polymerase sigma-70 region 2 domain-containing protein</fullName>
    </recommendedName>
</protein>
<sequence length="62" mass="7210">MNDKRNQQSCVGFVEGDADVWREFLNRQIPLVYGMFIKRWPNHSLAEELVAKTIFDAVRGRG</sequence>
<name>X0Y7G4_9ZZZZ</name>
<organism evidence="1">
    <name type="scientific">marine sediment metagenome</name>
    <dbReference type="NCBI Taxonomy" id="412755"/>
    <lineage>
        <taxon>unclassified sequences</taxon>
        <taxon>metagenomes</taxon>
        <taxon>ecological metagenomes</taxon>
    </lineage>
</organism>
<dbReference type="EMBL" id="BARS01056667">
    <property type="protein sequence ID" value="GAG44653.1"/>
    <property type="molecule type" value="Genomic_DNA"/>
</dbReference>
<gene>
    <name evidence="1" type="ORF">S01H1_83374</name>
</gene>
<evidence type="ECO:0000313" key="1">
    <source>
        <dbReference type="EMBL" id="GAG44653.1"/>
    </source>
</evidence>